<sequence>MVIALTATMIALGMVLIFAILTTLNDEAPAVPETLDLPEGKTPAAVTLAEDLTVVVTKDGDILFFDLDGTLFRHIEPTQ</sequence>
<proteinExistence type="predicted"/>
<evidence type="ECO:0000313" key="2">
    <source>
        <dbReference type="Proteomes" id="UP000244912"/>
    </source>
</evidence>
<accession>A0A2R8BUZ3</accession>
<dbReference type="Pfam" id="PF20082">
    <property type="entry name" value="DUF6476"/>
    <property type="match status" value="1"/>
</dbReference>
<name>A0A2R8BUZ3_9RHOB</name>
<dbReference type="InterPro" id="IPR045519">
    <property type="entry name" value="DUF6476"/>
</dbReference>
<dbReference type="EMBL" id="ONZF01000003">
    <property type="protein sequence ID" value="SPJ23972.1"/>
    <property type="molecule type" value="Genomic_DNA"/>
</dbReference>
<reference evidence="2" key="1">
    <citation type="submission" date="2018-03" db="EMBL/GenBank/DDBJ databases">
        <authorList>
            <person name="Rodrigo-Torres L."/>
            <person name="Arahal R. D."/>
            <person name="Lucena T."/>
        </authorList>
    </citation>
    <scope>NUCLEOTIDE SEQUENCE [LARGE SCALE GENOMIC DNA]</scope>
    <source>
        <strain evidence="2">CECT 8504</strain>
    </source>
</reference>
<organism evidence="1 2">
    <name type="scientific">Palleronia abyssalis</name>
    <dbReference type="NCBI Taxonomy" id="1501240"/>
    <lineage>
        <taxon>Bacteria</taxon>
        <taxon>Pseudomonadati</taxon>
        <taxon>Pseudomonadota</taxon>
        <taxon>Alphaproteobacteria</taxon>
        <taxon>Rhodobacterales</taxon>
        <taxon>Roseobacteraceae</taxon>
        <taxon>Palleronia</taxon>
    </lineage>
</organism>
<keyword evidence="2" id="KW-1185">Reference proteome</keyword>
<evidence type="ECO:0000313" key="1">
    <source>
        <dbReference type="EMBL" id="SPJ23972.1"/>
    </source>
</evidence>
<protein>
    <submittedName>
        <fullName evidence="1">Uncharacterized protein</fullName>
    </submittedName>
</protein>
<dbReference type="AlphaFoldDB" id="A0A2R8BUZ3"/>
<gene>
    <name evidence="1" type="ORF">PAA8504_01793</name>
</gene>
<dbReference type="Proteomes" id="UP000244912">
    <property type="component" value="Unassembled WGS sequence"/>
</dbReference>